<sequence>MNLNYVYVRIWNRNTLSRYTDPLYENDPLSHQNYIRLSQLDKPGEFLPSFNWTNYLRSILSPINYKINWRTEIYVSEVGLLQRLAKTIEKLTDQQIADYLGPFINI</sequence>
<dbReference type="Proteomes" id="UP001497535">
    <property type="component" value="Unassembled WGS sequence"/>
</dbReference>
<proteinExistence type="predicted"/>
<accession>A0ACB0YBV7</accession>
<evidence type="ECO:0000313" key="2">
    <source>
        <dbReference type="Proteomes" id="UP001497535"/>
    </source>
</evidence>
<name>A0ACB0YBV7_MELEN</name>
<dbReference type="EMBL" id="CAVMJV010000009">
    <property type="protein sequence ID" value="CAK5040184.1"/>
    <property type="molecule type" value="Genomic_DNA"/>
</dbReference>
<reference evidence="1" key="1">
    <citation type="submission" date="2023-11" db="EMBL/GenBank/DDBJ databases">
        <authorList>
            <person name="Poullet M."/>
        </authorList>
    </citation>
    <scope>NUCLEOTIDE SEQUENCE</scope>
    <source>
        <strain evidence="1">E1834</strain>
    </source>
</reference>
<gene>
    <name evidence="1" type="ORF">MENTE1834_LOCUS10161</name>
</gene>
<protein>
    <submittedName>
        <fullName evidence="1">Uncharacterized protein</fullName>
    </submittedName>
</protein>
<keyword evidence="2" id="KW-1185">Reference proteome</keyword>
<organism evidence="1 2">
    <name type="scientific">Meloidogyne enterolobii</name>
    <name type="common">Root-knot nematode worm</name>
    <name type="synonym">Meloidogyne mayaguensis</name>
    <dbReference type="NCBI Taxonomy" id="390850"/>
    <lineage>
        <taxon>Eukaryota</taxon>
        <taxon>Metazoa</taxon>
        <taxon>Ecdysozoa</taxon>
        <taxon>Nematoda</taxon>
        <taxon>Chromadorea</taxon>
        <taxon>Rhabditida</taxon>
        <taxon>Tylenchina</taxon>
        <taxon>Tylenchomorpha</taxon>
        <taxon>Tylenchoidea</taxon>
        <taxon>Meloidogynidae</taxon>
        <taxon>Meloidogyninae</taxon>
        <taxon>Meloidogyne</taxon>
    </lineage>
</organism>
<comment type="caution">
    <text evidence="1">The sequence shown here is derived from an EMBL/GenBank/DDBJ whole genome shotgun (WGS) entry which is preliminary data.</text>
</comment>
<evidence type="ECO:0000313" key="1">
    <source>
        <dbReference type="EMBL" id="CAK5040184.1"/>
    </source>
</evidence>